<feature type="transmembrane region" description="Helical" evidence="7">
    <location>
        <begin position="173"/>
        <end position="195"/>
    </location>
</feature>
<keyword evidence="3 7" id="KW-1133">Transmembrane helix</keyword>
<keyword evidence="4 7" id="KW-0472">Membrane</keyword>
<evidence type="ECO:0000256" key="3">
    <source>
        <dbReference type="ARBA" id="ARBA00022989"/>
    </source>
</evidence>
<dbReference type="PANTHER" id="PTHR20855">
    <property type="entry name" value="ADIPOR/PROGESTIN RECEPTOR-RELATED"/>
    <property type="match status" value="1"/>
</dbReference>
<dbReference type="Proteomes" id="UP000324233">
    <property type="component" value="Chromosome"/>
</dbReference>
<dbReference type="InterPro" id="IPR004254">
    <property type="entry name" value="AdipoR/HlyIII-related"/>
</dbReference>
<reference evidence="8 9" key="1">
    <citation type="submission" date="2019-08" db="EMBL/GenBank/DDBJ databases">
        <title>Deep-cultivation of Planctomycetes and their phenomic and genomic characterization uncovers novel biology.</title>
        <authorList>
            <person name="Wiegand S."/>
            <person name="Jogler M."/>
            <person name="Boedeker C."/>
            <person name="Pinto D."/>
            <person name="Vollmers J."/>
            <person name="Rivas-Marin E."/>
            <person name="Kohn T."/>
            <person name="Peeters S.H."/>
            <person name="Heuer A."/>
            <person name="Rast P."/>
            <person name="Oberbeckmann S."/>
            <person name="Bunk B."/>
            <person name="Jeske O."/>
            <person name="Meyerdierks A."/>
            <person name="Storesund J.E."/>
            <person name="Kallscheuer N."/>
            <person name="Luecker S."/>
            <person name="Lage O.M."/>
            <person name="Pohl T."/>
            <person name="Merkel B.J."/>
            <person name="Hornburger P."/>
            <person name="Mueller R.-W."/>
            <person name="Bruemmer F."/>
            <person name="Labrenz M."/>
            <person name="Spormann A.M."/>
            <person name="Op den Camp H."/>
            <person name="Overmann J."/>
            <person name="Amann R."/>
            <person name="Jetten M.S.M."/>
            <person name="Mascher T."/>
            <person name="Medema M.H."/>
            <person name="Devos D.P."/>
            <person name="Kaster A.-K."/>
            <person name="Ovreas L."/>
            <person name="Rohde M."/>
            <person name="Galperin M.Y."/>
            <person name="Jogler C."/>
        </authorList>
    </citation>
    <scope>NUCLEOTIDE SEQUENCE [LARGE SCALE GENOMIC DNA]</scope>
    <source>
        <strain evidence="8 9">OJF2</strain>
    </source>
</reference>
<dbReference type="KEGG" id="agv:OJF2_72740"/>
<dbReference type="PANTHER" id="PTHR20855:SF3">
    <property type="entry name" value="LD03007P"/>
    <property type="match status" value="1"/>
</dbReference>
<evidence type="ECO:0000256" key="1">
    <source>
        <dbReference type="ARBA" id="ARBA00004141"/>
    </source>
</evidence>
<feature type="binding site" evidence="5">
    <location>
        <position position="76"/>
    </location>
    <ligand>
        <name>Zn(2+)</name>
        <dbReference type="ChEBI" id="CHEBI:29105"/>
    </ligand>
</feature>
<accession>A0A5B9WDC1</accession>
<feature type="binding site" evidence="5">
    <location>
        <position position="209"/>
    </location>
    <ligand>
        <name>Zn(2+)</name>
        <dbReference type="ChEBI" id="CHEBI:29105"/>
    </ligand>
</feature>
<dbReference type="AlphaFoldDB" id="A0A5B9WDC1"/>
<keyword evidence="5" id="KW-0862">Zinc</keyword>
<feature type="transmembrane region" description="Helical" evidence="7">
    <location>
        <begin position="55"/>
        <end position="74"/>
    </location>
</feature>
<comment type="subcellular location">
    <subcellularLocation>
        <location evidence="1">Membrane</location>
        <topology evidence="1">Multi-pass membrane protein</topology>
    </subcellularLocation>
</comment>
<keyword evidence="5" id="KW-0479">Metal-binding</keyword>
<proteinExistence type="predicted"/>
<feature type="transmembrane region" description="Helical" evidence="7">
    <location>
        <begin position="207"/>
        <end position="228"/>
    </location>
</feature>
<feature type="transmembrane region" description="Helical" evidence="7">
    <location>
        <begin position="94"/>
        <end position="112"/>
    </location>
</feature>
<feature type="transmembrane region" description="Helical" evidence="7">
    <location>
        <begin position="119"/>
        <end position="137"/>
    </location>
</feature>
<name>A0A5B9WDC1_9BACT</name>
<keyword evidence="2 7" id="KW-0812">Transmembrane</keyword>
<evidence type="ECO:0000313" key="9">
    <source>
        <dbReference type="Proteomes" id="UP000324233"/>
    </source>
</evidence>
<feature type="region of interest" description="Disordered" evidence="6">
    <location>
        <begin position="253"/>
        <end position="298"/>
    </location>
</feature>
<sequence length="298" mass="32265">MPTLLREPTSAASHGVGFLLAVGLTWLFWHRCAARSRAAASAGDDPTLAFERGKLVSMLIFGLSLMLCYGASGLYHGADADGRTLATLRRLDHVGIYLLIAGTYTPGVWGLMRGRWRRRTLQVVWAFALCCASRTWLGGVPTRWISTTIYLVMGWGVLICYRELARGLGHRALLPLPVGGVFYSLGALINLSGWPGPSPAAFGAHEVFHLFVLAGTACHVWFMLRVVVPAAAPAPAPVMRGVPRRRDWRPAGLGRRFSLEAGEASPRPMSPDRLPRPGRAPQGPRETSPGVEAGPDRP</sequence>
<dbReference type="RefSeq" id="WP_148598087.1">
    <property type="nucleotide sequence ID" value="NZ_CP042997.1"/>
</dbReference>
<evidence type="ECO:0000313" key="8">
    <source>
        <dbReference type="EMBL" id="QEH38668.1"/>
    </source>
</evidence>
<dbReference type="EMBL" id="CP042997">
    <property type="protein sequence ID" value="QEH38668.1"/>
    <property type="molecule type" value="Genomic_DNA"/>
</dbReference>
<evidence type="ECO:0000256" key="5">
    <source>
        <dbReference type="PIRSR" id="PIRSR604254-1"/>
    </source>
</evidence>
<organism evidence="8 9">
    <name type="scientific">Aquisphaera giovannonii</name>
    <dbReference type="NCBI Taxonomy" id="406548"/>
    <lineage>
        <taxon>Bacteria</taxon>
        <taxon>Pseudomonadati</taxon>
        <taxon>Planctomycetota</taxon>
        <taxon>Planctomycetia</taxon>
        <taxon>Isosphaerales</taxon>
        <taxon>Isosphaeraceae</taxon>
        <taxon>Aquisphaera</taxon>
    </lineage>
</organism>
<feature type="transmembrane region" description="Helical" evidence="7">
    <location>
        <begin position="143"/>
        <end position="161"/>
    </location>
</feature>
<evidence type="ECO:0000256" key="2">
    <source>
        <dbReference type="ARBA" id="ARBA00022692"/>
    </source>
</evidence>
<dbReference type="GO" id="GO:0046872">
    <property type="term" value="F:metal ion binding"/>
    <property type="evidence" value="ECO:0007669"/>
    <property type="project" value="UniProtKB-KW"/>
</dbReference>
<protein>
    <submittedName>
        <fullName evidence="8">Hemolysin-III related</fullName>
    </submittedName>
</protein>
<evidence type="ECO:0000256" key="7">
    <source>
        <dbReference type="SAM" id="Phobius"/>
    </source>
</evidence>
<evidence type="ECO:0000256" key="4">
    <source>
        <dbReference type="ARBA" id="ARBA00023136"/>
    </source>
</evidence>
<dbReference type="GO" id="GO:0016020">
    <property type="term" value="C:membrane"/>
    <property type="evidence" value="ECO:0007669"/>
    <property type="project" value="UniProtKB-SubCell"/>
</dbReference>
<keyword evidence="9" id="KW-1185">Reference proteome</keyword>
<feature type="binding site" evidence="5">
    <location>
        <position position="205"/>
    </location>
    <ligand>
        <name>Zn(2+)</name>
        <dbReference type="ChEBI" id="CHEBI:29105"/>
    </ligand>
</feature>
<dbReference type="OrthoDB" id="9813689at2"/>
<feature type="transmembrane region" description="Helical" evidence="7">
    <location>
        <begin position="12"/>
        <end position="29"/>
    </location>
</feature>
<evidence type="ECO:0000256" key="6">
    <source>
        <dbReference type="SAM" id="MobiDB-lite"/>
    </source>
</evidence>
<gene>
    <name evidence="8" type="ORF">OJF2_72740</name>
</gene>
<dbReference type="Pfam" id="PF03006">
    <property type="entry name" value="HlyIII"/>
    <property type="match status" value="1"/>
</dbReference>